<evidence type="ECO:0000256" key="5">
    <source>
        <dbReference type="SAM" id="Phobius"/>
    </source>
</evidence>
<dbReference type="GeneID" id="20807623"/>
<evidence type="ECO:0000313" key="6">
    <source>
        <dbReference type="EMBL" id="ETV82123.1"/>
    </source>
</evidence>
<sequence length="316" mass="34986">MFWKNPSALTQVLIVAMVCFTCPGLFNALNSIAAGVADETINYNATALLYACFALFGLFAGGAVNVIGPKYTLFIGTFGYIMYAASLLVMDKNYDTVAKVYSSGATAFFYASNAYHSFFNTSLFNTRSSSFASAFYWGSQMLGAFTVGKYLDRPGSKKPKALQSIFVIAVLIMLMWGSAMWVQVEFDLGNGKKDKNIDFQEGAFWLKFLLYMFYGFNDSIVQVWAYWLMGQFSDDMSTLGRYAGYYKCVQSGMAAVGWRLGGIPISPVSNIIVNWTLSTVGLVLAFISVKTYMEEKTHEEAYEGAETPKDKVLIAH</sequence>
<dbReference type="OrthoDB" id="65530at2759"/>
<name>W4GTC0_APHAT</name>
<evidence type="ECO:0000256" key="3">
    <source>
        <dbReference type="ARBA" id="ARBA00022989"/>
    </source>
</evidence>
<feature type="transmembrane region" description="Helical" evidence="5">
    <location>
        <begin position="204"/>
        <end position="227"/>
    </location>
</feature>
<dbReference type="SUPFAM" id="SSF103473">
    <property type="entry name" value="MFS general substrate transporter"/>
    <property type="match status" value="1"/>
</dbReference>
<feature type="transmembrane region" description="Helical" evidence="5">
    <location>
        <begin position="271"/>
        <end position="289"/>
    </location>
</feature>
<dbReference type="VEuPathDB" id="FungiDB:H257_05627"/>
<dbReference type="GO" id="GO:0016020">
    <property type="term" value="C:membrane"/>
    <property type="evidence" value="ECO:0007669"/>
    <property type="project" value="UniProtKB-SubCell"/>
</dbReference>
<dbReference type="AlphaFoldDB" id="W4GTC0"/>
<gene>
    <name evidence="6" type="ORF">H257_05627</name>
</gene>
<dbReference type="STRING" id="112090.W4GTC0"/>
<organism evidence="6">
    <name type="scientific">Aphanomyces astaci</name>
    <name type="common">Crayfish plague agent</name>
    <dbReference type="NCBI Taxonomy" id="112090"/>
    <lineage>
        <taxon>Eukaryota</taxon>
        <taxon>Sar</taxon>
        <taxon>Stramenopiles</taxon>
        <taxon>Oomycota</taxon>
        <taxon>Saprolegniomycetes</taxon>
        <taxon>Saprolegniales</taxon>
        <taxon>Verrucalvaceae</taxon>
        <taxon>Aphanomyces</taxon>
    </lineage>
</organism>
<accession>W4GTC0</accession>
<dbReference type="PANTHER" id="PTHR23294">
    <property type="entry name" value="ET TRANSLATION PRODUCT-RELATED"/>
    <property type="match status" value="1"/>
</dbReference>
<dbReference type="InterPro" id="IPR051617">
    <property type="entry name" value="UNC-93-like_regulator"/>
</dbReference>
<evidence type="ECO:0000256" key="1">
    <source>
        <dbReference type="ARBA" id="ARBA00004141"/>
    </source>
</evidence>
<feature type="transmembrane region" description="Helical" evidence="5">
    <location>
        <begin position="164"/>
        <end position="184"/>
    </location>
</feature>
<evidence type="ECO:0000256" key="2">
    <source>
        <dbReference type="ARBA" id="ARBA00022692"/>
    </source>
</evidence>
<evidence type="ECO:0000256" key="4">
    <source>
        <dbReference type="ARBA" id="ARBA00023136"/>
    </source>
</evidence>
<proteinExistence type="predicted"/>
<protein>
    <submittedName>
        <fullName evidence="6">Uncharacterized protein</fullName>
    </submittedName>
</protein>
<dbReference type="InterPro" id="IPR036259">
    <property type="entry name" value="MFS_trans_sf"/>
</dbReference>
<keyword evidence="2 5" id="KW-0812">Transmembrane</keyword>
<dbReference type="RefSeq" id="XP_009828860.1">
    <property type="nucleotide sequence ID" value="XM_009830558.1"/>
</dbReference>
<reference evidence="6" key="1">
    <citation type="submission" date="2013-12" db="EMBL/GenBank/DDBJ databases">
        <title>The Genome Sequence of Aphanomyces astaci APO3.</title>
        <authorList>
            <consortium name="The Broad Institute Genomics Platform"/>
            <person name="Russ C."/>
            <person name="Tyler B."/>
            <person name="van West P."/>
            <person name="Dieguez-Uribeondo J."/>
            <person name="Young S.K."/>
            <person name="Zeng Q."/>
            <person name="Gargeya S."/>
            <person name="Fitzgerald M."/>
            <person name="Abouelleil A."/>
            <person name="Alvarado L."/>
            <person name="Chapman S.B."/>
            <person name="Gainer-Dewar J."/>
            <person name="Goldberg J."/>
            <person name="Griggs A."/>
            <person name="Gujja S."/>
            <person name="Hansen M."/>
            <person name="Howarth C."/>
            <person name="Imamovic A."/>
            <person name="Ireland A."/>
            <person name="Larimer J."/>
            <person name="McCowan C."/>
            <person name="Murphy C."/>
            <person name="Pearson M."/>
            <person name="Poon T.W."/>
            <person name="Priest M."/>
            <person name="Roberts A."/>
            <person name="Saif S."/>
            <person name="Shea T."/>
            <person name="Sykes S."/>
            <person name="Wortman J."/>
            <person name="Nusbaum C."/>
            <person name="Birren B."/>
        </authorList>
    </citation>
    <scope>NUCLEOTIDE SEQUENCE [LARGE SCALE GENOMIC DNA]</scope>
    <source>
        <strain evidence="6">APO3</strain>
    </source>
</reference>
<dbReference type="PANTHER" id="PTHR23294:SF59">
    <property type="entry name" value="UNC93-LIKE PROTEIN C922.05C"/>
    <property type="match status" value="1"/>
</dbReference>
<feature type="transmembrane region" description="Helical" evidence="5">
    <location>
        <begin position="71"/>
        <end position="90"/>
    </location>
</feature>
<feature type="transmembrane region" description="Helical" evidence="5">
    <location>
        <begin position="47"/>
        <end position="64"/>
    </location>
</feature>
<dbReference type="EMBL" id="KI913123">
    <property type="protein sequence ID" value="ETV82123.1"/>
    <property type="molecule type" value="Genomic_DNA"/>
</dbReference>
<comment type="subcellular location">
    <subcellularLocation>
        <location evidence="1">Membrane</location>
        <topology evidence="1">Multi-pass membrane protein</topology>
    </subcellularLocation>
</comment>
<keyword evidence="3 5" id="KW-1133">Transmembrane helix</keyword>
<keyword evidence="4 5" id="KW-0472">Membrane</keyword>